<evidence type="ECO:0000313" key="1">
    <source>
        <dbReference type="EMBL" id="PWN52956.1"/>
    </source>
</evidence>
<dbReference type="EMBL" id="KZ819749">
    <property type="protein sequence ID" value="PWN52956.1"/>
    <property type="molecule type" value="Genomic_DNA"/>
</dbReference>
<proteinExistence type="predicted"/>
<dbReference type="Proteomes" id="UP000245626">
    <property type="component" value="Unassembled WGS sequence"/>
</dbReference>
<organism evidence="1 2">
    <name type="scientific">Violaceomyces palustris</name>
    <dbReference type="NCBI Taxonomy" id="1673888"/>
    <lineage>
        <taxon>Eukaryota</taxon>
        <taxon>Fungi</taxon>
        <taxon>Dikarya</taxon>
        <taxon>Basidiomycota</taxon>
        <taxon>Ustilaginomycotina</taxon>
        <taxon>Ustilaginomycetes</taxon>
        <taxon>Violaceomycetales</taxon>
        <taxon>Violaceomycetaceae</taxon>
        <taxon>Violaceomyces</taxon>
    </lineage>
</organism>
<protein>
    <submittedName>
        <fullName evidence="1">SET domain-containing protein</fullName>
    </submittedName>
</protein>
<gene>
    <name evidence="1" type="ORF">IE53DRAFT_366760</name>
</gene>
<sequence>MVAPSFASLKKQREARKAPRFTSTSSPAPLASAPTIETPPSAEQTDQTPFPQSHTASRPALSPAIHHDHTEPNGWAHPTRDPKRSPLDSQTRTTSATDQNVNLAENPDIRVRQSQGAKAGRGLFWEPEGSRKADVCKRGTILFKVRPYPMVPSSSLFSTRCSTCFRSGLDPSPSPPSTSSTTPPAPLQRCSACKVLRYCSVECQRRDWNDHKDECKALRKYGEMMSKIKAMKLARSRGSEKKGSNGLSQPDEEEDLDGSLDDGQGSTSEPGTSVRAIARMLWARKRGRNDLWKGYEDLQSHRSSLTIDQTRPFGRLAVKLGRYLGAEALVQAMQKATEGEEDEGSKESETGNVLTKLGIRNAGELLDLVVRYATNSFTVTDSDLSPLGSCLHPASALINHSCWPNVVVVFPFGGGGTKTQSSQPMHVIAIRDIHPGEEILTAYVDIADTFETRQRLLKERYFFSCDCQVCKLSKKQAGPSDGSKVTDVTKSNWRDPREAMWCQRGCGGWINVPNCRMLTDSDTVKEVCNKCRQPSTVDLAQAIGDLDDGNRALEESELQLANQNAEAAWNACAKVLPRLTAKFAPSSHPLLGLMRNAQAALIELASTKLPAGPGEESMEVVPPTFDHDNLLAFHYFEEATRVGMLTAAGMQASTLDEKAVGGPIYPKGHPARGICLATLGKLLLVEIPPEEARGGVIARSTITNPPMVPLELKLELARQVLIQALDELEIGFGKANGGGSTGQSVREALKDLEREMMLRSAGGGNAIQIE</sequence>
<evidence type="ECO:0000313" key="2">
    <source>
        <dbReference type="Proteomes" id="UP000245626"/>
    </source>
</evidence>
<reference evidence="1 2" key="1">
    <citation type="journal article" date="2018" name="Mol. Biol. Evol.">
        <title>Broad Genomic Sampling Reveals a Smut Pathogenic Ancestry of the Fungal Clade Ustilaginomycotina.</title>
        <authorList>
            <person name="Kijpornyongpan T."/>
            <person name="Mondo S.J."/>
            <person name="Barry K."/>
            <person name="Sandor L."/>
            <person name="Lee J."/>
            <person name="Lipzen A."/>
            <person name="Pangilinan J."/>
            <person name="LaButti K."/>
            <person name="Hainaut M."/>
            <person name="Henrissat B."/>
            <person name="Grigoriev I.V."/>
            <person name="Spatafora J.W."/>
            <person name="Aime M.C."/>
        </authorList>
    </citation>
    <scope>NUCLEOTIDE SEQUENCE [LARGE SCALE GENOMIC DNA]</scope>
    <source>
        <strain evidence="1 2">SA 807</strain>
    </source>
</reference>
<name>A0ACD0P4I3_9BASI</name>
<accession>A0ACD0P4I3</accession>
<keyword evidence="2" id="KW-1185">Reference proteome</keyword>